<sequence>MRKKCGIYQYVHSWSDSQLESMRGLPAEEYVNQILKLERASGAAGTPEACPALSPVPPLASIDEDILTLLLSETTKRSEQFIAELASVLQLYMNVGTDIFTIAKCSQKLEHYQGQMVELQEYVDYVRALNDVIQQCYRPLSPSEESLENMLLDTWDTFVYQQREVSDFIVSRRLSIIEELSSSLQDATRELQELLTMVTLGRFQDPAQNPRVMEDELIRLLHQGFSDAFCRGAHGPLPPHQAARGHRDSHPHLAAVPHRL</sequence>
<reference evidence="2" key="2">
    <citation type="submission" date="2025-09" db="UniProtKB">
        <authorList>
            <consortium name="Ensembl"/>
        </authorList>
    </citation>
    <scope>IDENTIFICATION</scope>
</reference>
<feature type="region of interest" description="Disordered" evidence="1">
    <location>
        <begin position="233"/>
        <end position="260"/>
    </location>
</feature>
<reference evidence="2" key="1">
    <citation type="submission" date="2025-08" db="UniProtKB">
        <authorList>
            <consortium name="Ensembl"/>
        </authorList>
    </citation>
    <scope>IDENTIFICATION</scope>
</reference>
<name>A0A8C5SPT6_LATLA</name>
<proteinExistence type="predicted"/>
<dbReference type="Ensembl" id="ENSLLTT00000021553.1">
    <property type="protein sequence ID" value="ENSLLTP00000020786.1"/>
    <property type="gene ID" value="ENSLLTG00000015548.1"/>
</dbReference>
<protein>
    <submittedName>
        <fullName evidence="2">Uncharacterized protein</fullName>
    </submittedName>
</protein>
<organism evidence="2 3">
    <name type="scientific">Laticauda laticaudata</name>
    <name type="common">Blue-ringed sea krait</name>
    <name type="synonym">Blue-lipped sea krait</name>
    <dbReference type="NCBI Taxonomy" id="8630"/>
    <lineage>
        <taxon>Eukaryota</taxon>
        <taxon>Metazoa</taxon>
        <taxon>Chordata</taxon>
        <taxon>Craniata</taxon>
        <taxon>Vertebrata</taxon>
        <taxon>Euteleostomi</taxon>
        <taxon>Lepidosauria</taxon>
        <taxon>Squamata</taxon>
        <taxon>Bifurcata</taxon>
        <taxon>Unidentata</taxon>
        <taxon>Episquamata</taxon>
        <taxon>Toxicofera</taxon>
        <taxon>Serpentes</taxon>
        <taxon>Colubroidea</taxon>
        <taxon>Elapidae</taxon>
        <taxon>Laticaudinae</taxon>
        <taxon>Laticauda</taxon>
    </lineage>
</organism>
<dbReference type="Proteomes" id="UP000694406">
    <property type="component" value="Unplaced"/>
</dbReference>
<evidence type="ECO:0000256" key="1">
    <source>
        <dbReference type="SAM" id="MobiDB-lite"/>
    </source>
</evidence>
<accession>A0A8C5SPT6</accession>
<keyword evidence="3" id="KW-1185">Reference proteome</keyword>
<evidence type="ECO:0000313" key="2">
    <source>
        <dbReference type="Ensembl" id="ENSLLTP00000020786.1"/>
    </source>
</evidence>
<evidence type="ECO:0000313" key="3">
    <source>
        <dbReference type="Proteomes" id="UP000694406"/>
    </source>
</evidence>
<dbReference type="AlphaFoldDB" id="A0A8C5SPT6"/>